<dbReference type="GO" id="GO:0005789">
    <property type="term" value="C:endoplasmic reticulum membrane"/>
    <property type="evidence" value="ECO:0007669"/>
    <property type="project" value="TreeGrafter"/>
</dbReference>
<feature type="transmembrane region" description="Helical" evidence="13">
    <location>
        <begin position="407"/>
        <end position="430"/>
    </location>
</feature>
<dbReference type="AlphaFoldDB" id="A0A9P6YQH5"/>
<dbReference type="EC" id="2.3.2.27" evidence="4"/>
<comment type="caution">
    <text evidence="15">The sequence shown here is derived from an EMBL/GenBank/DDBJ whole genome shotgun (WGS) entry which is preliminary data.</text>
</comment>
<keyword evidence="5" id="KW-0808">Transferase</keyword>
<feature type="transmembrane region" description="Helical" evidence="13">
    <location>
        <begin position="824"/>
        <end position="845"/>
    </location>
</feature>
<comment type="pathway">
    <text evidence="3">Protein modification; protein ubiquitination.</text>
</comment>
<dbReference type="InterPro" id="IPR013083">
    <property type="entry name" value="Znf_RING/FYVE/PHD"/>
</dbReference>
<organism evidence="15 16">
    <name type="scientific">Rhizopus oryzae</name>
    <name type="common">Mucormycosis agent</name>
    <name type="synonym">Rhizopus arrhizus var. delemar</name>
    <dbReference type="NCBI Taxonomy" id="64495"/>
    <lineage>
        <taxon>Eukaryota</taxon>
        <taxon>Fungi</taxon>
        <taxon>Fungi incertae sedis</taxon>
        <taxon>Mucoromycota</taxon>
        <taxon>Mucoromycotina</taxon>
        <taxon>Mucoromycetes</taxon>
        <taxon>Mucorales</taxon>
        <taxon>Mucorineae</taxon>
        <taxon>Rhizopodaceae</taxon>
        <taxon>Rhizopus</taxon>
    </lineage>
</organism>
<dbReference type="PANTHER" id="PTHR13145:SF0">
    <property type="entry name" value="E3 UBIQUITIN-PROTEIN LIGASE MARCHF6"/>
    <property type="match status" value="1"/>
</dbReference>
<evidence type="ECO:0000256" key="2">
    <source>
        <dbReference type="ARBA" id="ARBA00004141"/>
    </source>
</evidence>
<dbReference type="FunFam" id="3.30.40.10:FF:000287">
    <property type="entry name" value="RING finger membrane protein"/>
    <property type="match status" value="1"/>
</dbReference>
<evidence type="ECO:0000256" key="3">
    <source>
        <dbReference type="ARBA" id="ARBA00004906"/>
    </source>
</evidence>
<dbReference type="Proteomes" id="UP000717996">
    <property type="component" value="Unassembled WGS sequence"/>
</dbReference>
<keyword evidence="6 13" id="KW-0812">Transmembrane</keyword>
<sequence length="961" mass="110768">MQMEEGKVCRGEGTTEDPLYYPCKCSGSIRYVHQNCLMDWLEHSKKKYCELCNYSFKFTPIYKKDMPNTIPKLQLIRRMTYMICISFYYSIRVTLSLFVWLGLVPYVTFWWWRFSAWSSVGTQRILSRILFRPLVDIPKQAKYQWNLETILYDCMKGWIIGFSFALLSIIALLLHEWLEQNVPFIDDIQQQQQRMPEVANEGIDDDDVIHFMNNNNNVNEEEIVAGVDDVNGLLQGIGIKGNILNLFQNASLITLLLCMSLEIGIWVPYMIGTSFIMFQPWKLLEYSIQVLRSLLDPALDYLLDQITQHIPLSIRSALYSAFIHLHQSTQTSSSSASVSTNALSNAWHIVYRYFLDMPSSDNYIKITGCILTGYATVAFIGIIYLSQTHHYSRIGRTARQAIYQSCLCMKVTLFIITELIIFPIGCGYLIDLSALPPLFFRSAQEGLDQLKNYFMCAPVASLFLHWVTGTVFMFLFTTTVSFFRGVFRPGVIWFIRDPNDPQFHAMKELIERSIWSQFKKLCLVATVYISVILAGIGFFARLAALLMNGYLLPLTWNYSEPLFTVPFDLLAILYIAPCIVSYVNHGEKLERLLTAWTKQLLHQFRLTSFFLGSRPLDEEGDIFYKTWTSRLRRPRYNPQENQQDVLRFERTGQLLVVPKHDRVHSYLPGRSMLVPADPVSQEPIGGHPAARNREELEANTTLVYAPPHFKIRVFSMLLTLWVSIHLFVLFVLILLPISIGRKLISRPVHDAYSHFLGCLFLSLIEAVRMTMGSISFRNLSKWVFNLIATLILFGLVIPLLFGLTLELYINIPTQDSQVLVIQPIFVWANGLVCLALFQIICQRVLPATHPLNISMTRLSSQGISNFNLNQELKEVIIPFTSIILLMILFPYAIVEANRHYFKLSDKDPIDLIRSVYPCVSAVFFIYYALCLAVGYMKQWMETVREDTYLVGRILHNFEDIP</sequence>
<feature type="transmembrane region" description="Helical" evidence="13">
    <location>
        <begin position="521"/>
        <end position="543"/>
    </location>
</feature>
<evidence type="ECO:0000256" key="5">
    <source>
        <dbReference type="ARBA" id="ARBA00022679"/>
    </source>
</evidence>
<dbReference type="EMBL" id="JAANIT010000002">
    <property type="protein sequence ID" value="KAG1554305.1"/>
    <property type="molecule type" value="Genomic_DNA"/>
</dbReference>
<proteinExistence type="predicted"/>
<dbReference type="InterPro" id="IPR011016">
    <property type="entry name" value="Znf_RING-CH"/>
</dbReference>
<dbReference type="GO" id="GO:0061630">
    <property type="term" value="F:ubiquitin protein ligase activity"/>
    <property type="evidence" value="ECO:0007669"/>
    <property type="project" value="UniProtKB-EC"/>
</dbReference>
<evidence type="ECO:0000259" key="14">
    <source>
        <dbReference type="PROSITE" id="PS51292"/>
    </source>
</evidence>
<name>A0A9P6YQH5_RHIOR</name>
<feature type="transmembrane region" description="Helical" evidence="13">
    <location>
        <begin position="87"/>
        <end position="112"/>
    </location>
</feature>
<evidence type="ECO:0000256" key="6">
    <source>
        <dbReference type="ARBA" id="ARBA00022692"/>
    </source>
</evidence>
<keyword evidence="8" id="KW-0863">Zinc-finger</keyword>
<feature type="transmembrane region" description="Helical" evidence="13">
    <location>
        <begin position="463"/>
        <end position="487"/>
    </location>
</feature>
<feature type="transmembrane region" description="Helical" evidence="13">
    <location>
        <begin position="751"/>
        <end position="770"/>
    </location>
</feature>
<keyword evidence="10" id="KW-0862">Zinc</keyword>
<evidence type="ECO:0000256" key="1">
    <source>
        <dbReference type="ARBA" id="ARBA00000900"/>
    </source>
</evidence>
<evidence type="ECO:0000256" key="10">
    <source>
        <dbReference type="ARBA" id="ARBA00022833"/>
    </source>
</evidence>
<dbReference type="OrthoDB" id="1108038at2759"/>
<evidence type="ECO:0000256" key="13">
    <source>
        <dbReference type="SAM" id="Phobius"/>
    </source>
</evidence>
<evidence type="ECO:0000313" key="15">
    <source>
        <dbReference type="EMBL" id="KAG1554305.1"/>
    </source>
</evidence>
<dbReference type="Pfam" id="PF23113">
    <property type="entry name" value="MARCHF6_C"/>
    <property type="match status" value="1"/>
</dbReference>
<keyword evidence="9" id="KW-0833">Ubl conjugation pathway</keyword>
<accession>A0A9P6YQH5</accession>
<feature type="transmembrane region" description="Helical" evidence="13">
    <location>
        <begin position="875"/>
        <end position="894"/>
    </location>
</feature>
<dbReference type="SMART" id="SM00744">
    <property type="entry name" value="RINGv"/>
    <property type="match status" value="1"/>
</dbReference>
<evidence type="ECO:0000256" key="8">
    <source>
        <dbReference type="ARBA" id="ARBA00022771"/>
    </source>
</evidence>
<protein>
    <recommendedName>
        <fullName evidence="4">RING-type E3 ubiquitin transferase</fullName>
        <ecNumber evidence="4">2.3.2.27</ecNumber>
    </recommendedName>
</protein>
<feature type="transmembrane region" description="Helical" evidence="13">
    <location>
        <begin position="717"/>
        <end position="739"/>
    </location>
</feature>
<keyword evidence="12 13" id="KW-0472">Membrane</keyword>
<evidence type="ECO:0000256" key="12">
    <source>
        <dbReference type="ARBA" id="ARBA00023136"/>
    </source>
</evidence>
<dbReference type="Gene3D" id="3.30.40.10">
    <property type="entry name" value="Zinc/RING finger domain, C3HC4 (zinc finger)"/>
    <property type="match status" value="1"/>
</dbReference>
<dbReference type="InterPro" id="IPR056521">
    <property type="entry name" value="MARCHF6-like_C"/>
</dbReference>
<keyword evidence="11 13" id="KW-1133">Transmembrane helix</keyword>
<feature type="transmembrane region" description="Helical" evidence="13">
    <location>
        <begin position="363"/>
        <end position="386"/>
    </location>
</feature>
<gene>
    <name evidence="15" type="ORF">G6F51_000038</name>
</gene>
<dbReference type="SUPFAM" id="SSF57850">
    <property type="entry name" value="RING/U-box"/>
    <property type="match status" value="1"/>
</dbReference>
<dbReference type="CDD" id="cd16702">
    <property type="entry name" value="RING_CH-C4HC3_MARCH6"/>
    <property type="match status" value="1"/>
</dbReference>
<dbReference type="GO" id="GO:0036503">
    <property type="term" value="P:ERAD pathway"/>
    <property type="evidence" value="ECO:0007669"/>
    <property type="project" value="TreeGrafter"/>
</dbReference>
<evidence type="ECO:0000256" key="4">
    <source>
        <dbReference type="ARBA" id="ARBA00012483"/>
    </source>
</evidence>
<comment type="subcellular location">
    <subcellularLocation>
        <location evidence="2">Membrane</location>
        <topology evidence="2">Multi-pass membrane protein</topology>
    </subcellularLocation>
</comment>
<evidence type="ECO:0000256" key="7">
    <source>
        <dbReference type="ARBA" id="ARBA00022723"/>
    </source>
</evidence>
<evidence type="ECO:0000256" key="11">
    <source>
        <dbReference type="ARBA" id="ARBA00022989"/>
    </source>
</evidence>
<dbReference type="GO" id="GO:0008270">
    <property type="term" value="F:zinc ion binding"/>
    <property type="evidence" value="ECO:0007669"/>
    <property type="project" value="UniProtKB-KW"/>
</dbReference>
<dbReference type="PANTHER" id="PTHR13145">
    <property type="entry name" value="SSM4 PROTEIN"/>
    <property type="match status" value="1"/>
</dbReference>
<feature type="transmembrane region" description="Helical" evidence="13">
    <location>
        <begin position="563"/>
        <end position="583"/>
    </location>
</feature>
<feature type="transmembrane region" description="Helical" evidence="13">
    <location>
        <begin position="250"/>
        <end position="271"/>
    </location>
</feature>
<keyword evidence="7" id="KW-0479">Metal-binding</keyword>
<feature type="transmembrane region" description="Helical" evidence="13">
    <location>
        <begin position="155"/>
        <end position="174"/>
    </location>
</feature>
<reference evidence="15" key="1">
    <citation type="journal article" date="2020" name="Microb. Genom.">
        <title>Genetic diversity of clinical and environmental Mucorales isolates obtained from an investigation of mucormycosis cases among solid organ transplant recipients.</title>
        <authorList>
            <person name="Nguyen M.H."/>
            <person name="Kaul D."/>
            <person name="Muto C."/>
            <person name="Cheng S.J."/>
            <person name="Richter R.A."/>
            <person name="Bruno V.M."/>
            <person name="Liu G."/>
            <person name="Beyhan S."/>
            <person name="Sundermann A.J."/>
            <person name="Mounaud S."/>
            <person name="Pasculle A.W."/>
            <person name="Nierman W.C."/>
            <person name="Driscoll E."/>
            <person name="Cumbie R."/>
            <person name="Clancy C.J."/>
            <person name="Dupont C.L."/>
        </authorList>
    </citation>
    <scope>NUCLEOTIDE SEQUENCE</scope>
    <source>
        <strain evidence="15">GL16</strain>
    </source>
</reference>
<feature type="domain" description="RING-CH-type" evidence="14">
    <location>
        <begin position="1"/>
        <end position="59"/>
    </location>
</feature>
<dbReference type="PROSITE" id="PS51292">
    <property type="entry name" value="ZF_RING_CH"/>
    <property type="match status" value="1"/>
</dbReference>
<evidence type="ECO:0000313" key="16">
    <source>
        <dbReference type="Proteomes" id="UP000717996"/>
    </source>
</evidence>
<feature type="transmembrane region" description="Helical" evidence="13">
    <location>
        <begin position="914"/>
        <end position="935"/>
    </location>
</feature>
<evidence type="ECO:0000256" key="9">
    <source>
        <dbReference type="ARBA" id="ARBA00022786"/>
    </source>
</evidence>
<comment type="catalytic activity">
    <reaction evidence="1">
        <text>S-ubiquitinyl-[E2 ubiquitin-conjugating enzyme]-L-cysteine + [acceptor protein]-L-lysine = [E2 ubiquitin-conjugating enzyme]-L-cysteine + N(6)-ubiquitinyl-[acceptor protein]-L-lysine.</text>
        <dbReference type="EC" id="2.3.2.27"/>
    </reaction>
</comment>
<dbReference type="Pfam" id="PF12906">
    <property type="entry name" value="RINGv"/>
    <property type="match status" value="1"/>
</dbReference>
<feature type="transmembrane region" description="Helical" evidence="13">
    <location>
        <begin position="782"/>
        <end position="804"/>
    </location>
</feature>